<dbReference type="PANTHER" id="PTHR43162:SF1">
    <property type="entry name" value="PRESTALK A DIFFERENTIATION PROTEIN A"/>
    <property type="match status" value="1"/>
</dbReference>
<dbReference type="SUPFAM" id="SSF51735">
    <property type="entry name" value="NAD(P)-binding Rossmann-fold domains"/>
    <property type="match status" value="1"/>
</dbReference>
<evidence type="ECO:0000259" key="1">
    <source>
        <dbReference type="Pfam" id="PF05368"/>
    </source>
</evidence>
<dbReference type="Gene3D" id="3.90.25.10">
    <property type="entry name" value="UDP-galactose 4-epimerase, domain 1"/>
    <property type="match status" value="1"/>
</dbReference>
<dbReference type="Gene3D" id="3.40.50.720">
    <property type="entry name" value="NAD(P)-binding Rossmann-like Domain"/>
    <property type="match status" value="1"/>
</dbReference>
<evidence type="ECO:0000313" key="3">
    <source>
        <dbReference type="Proteomes" id="UP000579945"/>
    </source>
</evidence>
<dbReference type="Proteomes" id="UP000579945">
    <property type="component" value="Unassembled WGS sequence"/>
</dbReference>
<name>A0A7W5VKF5_9ACTN</name>
<proteinExistence type="predicted"/>
<dbReference type="CDD" id="cd05269">
    <property type="entry name" value="TMR_SDR_a"/>
    <property type="match status" value="1"/>
</dbReference>
<reference evidence="2 3" key="1">
    <citation type="submission" date="2020-08" db="EMBL/GenBank/DDBJ databases">
        <title>Sequencing the genomes of 1000 actinobacteria strains.</title>
        <authorList>
            <person name="Klenk H.-P."/>
        </authorList>
    </citation>
    <scope>NUCLEOTIDE SEQUENCE [LARGE SCALE GENOMIC DNA]</scope>
    <source>
        <strain evidence="2 3">DSM 44320</strain>
    </source>
</reference>
<feature type="domain" description="NmrA-like" evidence="1">
    <location>
        <begin position="2"/>
        <end position="253"/>
    </location>
</feature>
<sequence>MILVTGATGLSGMAVIREFARQDVPVRALFRNPGKAQRLHGLPGVEPVQGDMLRPESLTSALQGVKRVLMISAAREQMVRTQCAFIDAAKAAGVPHIVKYSGKEAGVGFNLDSFRGTREHVEIERYLEASGLAWTHLRPSQFMEFYLPGTVTGVDPRRRELRMPIGDTRLSPVAVDDVAKVAVALMRSDGHEGKVYEMTGPEALSMEDAVERISEATGTSFRYVPVSLEDKLRELREHGLPEPTVQLLGELFAERARRPRSHLWLETHQTFQIEPTPFVDFARRNAEAFLAA</sequence>
<dbReference type="InterPro" id="IPR051604">
    <property type="entry name" value="Ergot_Alk_Oxidoreductase"/>
</dbReference>
<protein>
    <submittedName>
        <fullName evidence="2">Uncharacterized protein YbjT (DUF2867 family)</fullName>
    </submittedName>
</protein>
<dbReference type="PANTHER" id="PTHR43162">
    <property type="match status" value="1"/>
</dbReference>
<accession>A0A7W5VKF5</accession>
<dbReference type="EMBL" id="JACIBV010000003">
    <property type="protein sequence ID" value="MBB3733980.1"/>
    <property type="molecule type" value="Genomic_DNA"/>
</dbReference>
<dbReference type="InterPro" id="IPR008030">
    <property type="entry name" value="NmrA-like"/>
</dbReference>
<evidence type="ECO:0000313" key="2">
    <source>
        <dbReference type="EMBL" id="MBB3733980.1"/>
    </source>
</evidence>
<dbReference type="InterPro" id="IPR036291">
    <property type="entry name" value="NAD(P)-bd_dom_sf"/>
</dbReference>
<dbReference type="AlphaFoldDB" id="A0A7W5VKF5"/>
<dbReference type="Pfam" id="PF05368">
    <property type="entry name" value="NmrA"/>
    <property type="match status" value="1"/>
</dbReference>
<dbReference type="RefSeq" id="WP_183662851.1">
    <property type="nucleotide sequence ID" value="NZ_BAAAXX010000165.1"/>
</dbReference>
<keyword evidence="3" id="KW-1185">Reference proteome</keyword>
<gene>
    <name evidence="2" type="ORF">FHR33_009933</name>
</gene>
<dbReference type="GeneID" id="95395875"/>
<comment type="caution">
    <text evidence="2">The sequence shown here is derived from an EMBL/GenBank/DDBJ whole genome shotgun (WGS) entry which is preliminary data.</text>
</comment>
<organism evidence="2 3">
    <name type="scientific">Nonomuraea dietziae</name>
    <dbReference type="NCBI Taxonomy" id="65515"/>
    <lineage>
        <taxon>Bacteria</taxon>
        <taxon>Bacillati</taxon>
        <taxon>Actinomycetota</taxon>
        <taxon>Actinomycetes</taxon>
        <taxon>Streptosporangiales</taxon>
        <taxon>Streptosporangiaceae</taxon>
        <taxon>Nonomuraea</taxon>
    </lineage>
</organism>